<name>D3DMU7_DROME</name>
<evidence type="ECO:0000313" key="2">
    <source>
        <dbReference type="EMBL" id="ADC27633.1"/>
    </source>
</evidence>
<evidence type="ECO:0000256" key="1">
    <source>
        <dbReference type="SAM" id="MobiDB-lite"/>
    </source>
</evidence>
<dbReference type="EMBL" id="BT120263">
    <property type="protein sequence ID" value="ADC27633.1"/>
    <property type="molecule type" value="mRNA"/>
</dbReference>
<proteinExistence type="evidence at transcript level"/>
<sequence>MINYGFNMETAFNLRFLGKIRNGHGLGAHIADGLDRSLPLLECVDGVASQCTTRLGVIMTSQWRRGAQRHGRCGRTHGGTGRRTGRRG</sequence>
<dbReference type="AlphaFoldDB" id="D3DMU7"/>
<reference evidence="2" key="1">
    <citation type="submission" date="2010-01" db="EMBL/GenBank/DDBJ databases">
        <authorList>
            <person name="Carlson J."/>
            <person name="Booth B."/>
            <person name="Frise E."/>
            <person name="Sandler J."/>
            <person name="Wan K."/>
            <person name="Yu C."/>
            <person name="Celniker S."/>
        </authorList>
    </citation>
    <scope>NUCLEOTIDE SEQUENCE</scope>
</reference>
<gene>
    <name evidence="2" type="primary">zormin-RC</name>
</gene>
<feature type="region of interest" description="Disordered" evidence="1">
    <location>
        <begin position="68"/>
        <end position="88"/>
    </location>
</feature>
<organism evidence="2">
    <name type="scientific">Drosophila melanogaster</name>
    <name type="common">Fruit fly</name>
    <dbReference type="NCBI Taxonomy" id="7227"/>
    <lineage>
        <taxon>Eukaryota</taxon>
        <taxon>Metazoa</taxon>
        <taxon>Ecdysozoa</taxon>
        <taxon>Arthropoda</taxon>
        <taxon>Hexapoda</taxon>
        <taxon>Insecta</taxon>
        <taxon>Pterygota</taxon>
        <taxon>Neoptera</taxon>
        <taxon>Endopterygota</taxon>
        <taxon>Diptera</taxon>
        <taxon>Brachycera</taxon>
        <taxon>Muscomorpha</taxon>
        <taxon>Ephydroidea</taxon>
        <taxon>Drosophilidae</taxon>
        <taxon>Drosophila</taxon>
        <taxon>Sophophora</taxon>
    </lineage>
</organism>
<accession>D3DMU7</accession>
<protein>
    <submittedName>
        <fullName evidence="2">MIP17285p</fullName>
    </submittedName>
</protein>